<dbReference type="EMBL" id="QSCO01000054">
    <property type="protein sequence ID" value="RGY01827.1"/>
    <property type="molecule type" value="Genomic_DNA"/>
</dbReference>
<comment type="caution">
    <text evidence="1">The sequence shown here is derived from an EMBL/GenBank/DDBJ whole genome shotgun (WGS) entry which is preliminary data.</text>
</comment>
<dbReference type="GO" id="GO:0016740">
    <property type="term" value="F:transferase activity"/>
    <property type="evidence" value="ECO:0007669"/>
    <property type="project" value="UniProtKB-KW"/>
</dbReference>
<sequence>LIFLTAWVIVKPESELPFRWLKGLPEQPEYLK</sequence>
<organism evidence="1 2">
    <name type="scientific">Odoribacter splanchnicus</name>
    <dbReference type="NCBI Taxonomy" id="28118"/>
    <lineage>
        <taxon>Bacteria</taxon>
        <taxon>Pseudomonadati</taxon>
        <taxon>Bacteroidota</taxon>
        <taxon>Bacteroidia</taxon>
        <taxon>Bacteroidales</taxon>
        <taxon>Odoribacteraceae</taxon>
        <taxon>Odoribacter</taxon>
    </lineage>
</organism>
<accession>A0A413I398</accession>
<dbReference type="Proteomes" id="UP000284434">
    <property type="component" value="Unassembled WGS sequence"/>
</dbReference>
<name>A0A413I398_9BACT</name>
<dbReference type="AlphaFoldDB" id="A0A413I398"/>
<evidence type="ECO:0000313" key="1">
    <source>
        <dbReference type="EMBL" id="RGY01827.1"/>
    </source>
</evidence>
<feature type="non-terminal residue" evidence="1">
    <location>
        <position position="1"/>
    </location>
</feature>
<keyword evidence="1" id="KW-0808">Transferase</keyword>
<reference evidence="1 2" key="1">
    <citation type="submission" date="2018-08" db="EMBL/GenBank/DDBJ databases">
        <title>A genome reference for cultivated species of the human gut microbiota.</title>
        <authorList>
            <person name="Zou Y."/>
            <person name="Xue W."/>
            <person name="Luo G."/>
        </authorList>
    </citation>
    <scope>NUCLEOTIDE SEQUENCE [LARGE SCALE GENOMIC DNA]</scope>
    <source>
        <strain evidence="1 2">OF03-11</strain>
    </source>
</reference>
<gene>
    <name evidence="1" type="ORF">DXA53_19955</name>
</gene>
<evidence type="ECO:0000313" key="2">
    <source>
        <dbReference type="Proteomes" id="UP000284434"/>
    </source>
</evidence>
<protein>
    <submittedName>
        <fullName evidence="1">Sugar transferase</fullName>
    </submittedName>
</protein>
<proteinExistence type="predicted"/>